<dbReference type="RefSeq" id="WP_110396935.1">
    <property type="nucleotide sequence ID" value="NZ_JADIJL010000002.1"/>
</dbReference>
<dbReference type="EMBL" id="QJJQ01000016">
    <property type="protein sequence ID" value="PXW83415.1"/>
    <property type="molecule type" value="Genomic_DNA"/>
</dbReference>
<dbReference type="AlphaFoldDB" id="A0A2V3VTT2"/>
<dbReference type="GO" id="GO:0030420">
    <property type="term" value="P:establishment of competence for transformation"/>
    <property type="evidence" value="ECO:0007669"/>
    <property type="project" value="InterPro"/>
</dbReference>
<evidence type="ECO:0000313" key="2">
    <source>
        <dbReference type="Proteomes" id="UP000247978"/>
    </source>
</evidence>
<dbReference type="OrthoDB" id="2417337at2"/>
<evidence type="ECO:0000313" key="1">
    <source>
        <dbReference type="EMBL" id="PXW83415.1"/>
    </source>
</evidence>
<reference evidence="1 2" key="1">
    <citation type="submission" date="2018-05" db="EMBL/GenBank/DDBJ databases">
        <title>Genomic Encyclopedia of Type Strains, Phase IV (KMG-IV): sequencing the most valuable type-strain genomes for metagenomic binning, comparative biology and taxonomic classification.</title>
        <authorList>
            <person name="Goeker M."/>
        </authorList>
    </citation>
    <scope>NUCLEOTIDE SEQUENCE [LARGE SCALE GENOMIC DNA]</scope>
    <source>
        <strain evidence="1 2">DSM 28556</strain>
    </source>
</reference>
<name>A0A2V3VTT2_9BACI</name>
<sequence>MIRDDYLINENTLALLPAKQTDFDTNVMETAQKIKVRKTSLELIKAACYSEWVTYEGRRQAVIHHTSFKRKVPIPINIRKGIYFFPTHSPASIYNSWISYHHIDKIKTNACSPTKAMIIFCNGLKLSVNISYHILDKQMKRTFECMYRMKRTLNY</sequence>
<protein>
    <submittedName>
        <fullName evidence="1">Competence protein ComK</fullName>
    </submittedName>
</protein>
<proteinExistence type="predicted"/>
<dbReference type="Proteomes" id="UP000247978">
    <property type="component" value="Unassembled WGS sequence"/>
</dbReference>
<dbReference type="InterPro" id="IPR010461">
    <property type="entry name" value="ComK"/>
</dbReference>
<keyword evidence="2" id="KW-1185">Reference proteome</keyword>
<comment type="caution">
    <text evidence="1">The sequence shown here is derived from an EMBL/GenBank/DDBJ whole genome shotgun (WGS) entry which is preliminary data.</text>
</comment>
<gene>
    <name evidence="1" type="ORF">DFR56_11694</name>
</gene>
<dbReference type="Pfam" id="PF06338">
    <property type="entry name" value="ComK"/>
    <property type="match status" value="1"/>
</dbReference>
<accession>A0A2V3VTT2</accession>
<organism evidence="1 2">
    <name type="scientific">Pseudogracilibacillus auburnensis</name>
    <dbReference type="NCBI Taxonomy" id="1494959"/>
    <lineage>
        <taxon>Bacteria</taxon>
        <taxon>Bacillati</taxon>
        <taxon>Bacillota</taxon>
        <taxon>Bacilli</taxon>
        <taxon>Bacillales</taxon>
        <taxon>Bacillaceae</taxon>
        <taxon>Pseudogracilibacillus</taxon>
    </lineage>
</organism>